<dbReference type="GO" id="GO:0000124">
    <property type="term" value="C:SAGA complex"/>
    <property type="evidence" value="ECO:0007669"/>
    <property type="project" value="InterPro"/>
</dbReference>
<dbReference type="SUPFAM" id="SSF47113">
    <property type="entry name" value="Histone-fold"/>
    <property type="match status" value="1"/>
</dbReference>
<organism evidence="8 9">
    <name type="scientific">Tetrabaena socialis</name>
    <dbReference type="NCBI Taxonomy" id="47790"/>
    <lineage>
        <taxon>Eukaryota</taxon>
        <taxon>Viridiplantae</taxon>
        <taxon>Chlorophyta</taxon>
        <taxon>core chlorophytes</taxon>
        <taxon>Chlorophyceae</taxon>
        <taxon>CS clade</taxon>
        <taxon>Chlamydomonadales</taxon>
        <taxon>Tetrabaenaceae</taxon>
        <taxon>Tetrabaena</taxon>
    </lineage>
</organism>
<accession>A0A2J8AJL9</accession>
<evidence type="ECO:0000313" key="8">
    <source>
        <dbReference type="EMBL" id="PNH12722.1"/>
    </source>
</evidence>
<keyword evidence="3" id="KW-0805">Transcription regulation</keyword>
<dbReference type="Proteomes" id="UP000236333">
    <property type="component" value="Unassembled WGS sequence"/>
</dbReference>
<comment type="caution">
    <text evidence="8">The sequence shown here is derived from an EMBL/GenBank/DDBJ whole genome shotgun (WGS) entry which is preliminary data.</text>
</comment>
<comment type="similarity">
    <text evidence="2">Belongs to the TAF12 family.</text>
</comment>
<feature type="compositionally biased region" description="Low complexity" evidence="6">
    <location>
        <begin position="142"/>
        <end position="165"/>
    </location>
</feature>
<dbReference type="InterPro" id="IPR003228">
    <property type="entry name" value="TFIID_TAF12_dom"/>
</dbReference>
<feature type="compositionally biased region" description="Gly residues" evidence="6">
    <location>
        <begin position="1"/>
        <end position="11"/>
    </location>
</feature>
<evidence type="ECO:0000256" key="3">
    <source>
        <dbReference type="ARBA" id="ARBA00023015"/>
    </source>
</evidence>
<dbReference type="GO" id="GO:0051123">
    <property type="term" value="P:RNA polymerase II preinitiation complex assembly"/>
    <property type="evidence" value="ECO:0007669"/>
    <property type="project" value="TreeGrafter"/>
</dbReference>
<dbReference type="PANTHER" id="PTHR12264:SF21">
    <property type="entry name" value="TRANSCRIPTION INITIATION FACTOR TFIID SUBUNIT 12"/>
    <property type="match status" value="1"/>
</dbReference>
<evidence type="ECO:0000256" key="2">
    <source>
        <dbReference type="ARBA" id="ARBA00007530"/>
    </source>
</evidence>
<name>A0A2J8AJL9_9CHLO</name>
<comment type="subcellular location">
    <subcellularLocation>
        <location evidence="1">Nucleus</location>
    </subcellularLocation>
</comment>
<evidence type="ECO:0000313" key="9">
    <source>
        <dbReference type="Proteomes" id="UP000236333"/>
    </source>
</evidence>
<feature type="compositionally biased region" description="Pro residues" evidence="6">
    <location>
        <begin position="22"/>
        <end position="32"/>
    </location>
</feature>
<feature type="region of interest" description="Disordered" evidence="6">
    <location>
        <begin position="1"/>
        <end position="165"/>
    </location>
</feature>
<evidence type="ECO:0000256" key="1">
    <source>
        <dbReference type="ARBA" id="ARBA00004123"/>
    </source>
</evidence>
<dbReference type="GO" id="GO:0003743">
    <property type="term" value="F:translation initiation factor activity"/>
    <property type="evidence" value="ECO:0007669"/>
    <property type="project" value="UniProtKB-KW"/>
</dbReference>
<dbReference type="Gene3D" id="1.10.20.10">
    <property type="entry name" value="Histone, subunit A"/>
    <property type="match status" value="1"/>
</dbReference>
<dbReference type="AlphaFoldDB" id="A0A2J8AJL9"/>
<protein>
    <submittedName>
        <fullName evidence="8">Transcription initiation factor TFIID subunit 12</fullName>
    </submittedName>
</protein>
<dbReference type="GO" id="GO:0005669">
    <property type="term" value="C:transcription factor TFIID complex"/>
    <property type="evidence" value="ECO:0007669"/>
    <property type="project" value="InterPro"/>
</dbReference>
<dbReference type="CDD" id="cd07981">
    <property type="entry name" value="HFD_TAF12"/>
    <property type="match status" value="1"/>
</dbReference>
<keyword evidence="5" id="KW-0539">Nucleus</keyword>
<keyword evidence="9" id="KW-1185">Reference proteome</keyword>
<evidence type="ECO:0000256" key="4">
    <source>
        <dbReference type="ARBA" id="ARBA00023163"/>
    </source>
</evidence>
<evidence type="ECO:0000256" key="6">
    <source>
        <dbReference type="SAM" id="MobiDB-lite"/>
    </source>
</evidence>
<dbReference type="GO" id="GO:0017025">
    <property type="term" value="F:TBP-class protein binding"/>
    <property type="evidence" value="ECO:0007669"/>
    <property type="project" value="TreeGrafter"/>
</dbReference>
<evidence type="ECO:0000259" key="7">
    <source>
        <dbReference type="Pfam" id="PF03847"/>
    </source>
</evidence>
<feature type="compositionally biased region" description="Gly residues" evidence="6">
    <location>
        <begin position="334"/>
        <end position="355"/>
    </location>
</feature>
<dbReference type="OrthoDB" id="2193432at2759"/>
<dbReference type="EMBL" id="PGGS01000004">
    <property type="protein sequence ID" value="PNH12722.1"/>
    <property type="molecule type" value="Genomic_DNA"/>
</dbReference>
<dbReference type="InterPro" id="IPR009072">
    <property type="entry name" value="Histone-fold"/>
</dbReference>
<dbReference type="PANTHER" id="PTHR12264">
    <property type="entry name" value="TRANSCRIPTION INITIATION FACTOR TFIID SUBUNIT 12"/>
    <property type="match status" value="1"/>
</dbReference>
<keyword evidence="8" id="KW-0648">Protein biosynthesis</keyword>
<feature type="compositionally biased region" description="Low complexity" evidence="6">
    <location>
        <begin position="92"/>
        <end position="123"/>
    </location>
</feature>
<dbReference type="GO" id="GO:0003677">
    <property type="term" value="F:DNA binding"/>
    <property type="evidence" value="ECO:0007669"/>
    <property type="project" value="TreeGrafter"/>
</dbReference>
<dbReference type="Pfam" id="PF03847">
    <property type="entry name" value="TFIID_20kDa"/>
    <property type="match status" value="1"/>
</dbReference>
<dbReference type="GO" id="GO:0046982">
    <property type="term" value="F:protein heterodimerization activity"/>
    <property type="evidence" value="ECO:0007669"/>
    <property type="project" value="InterPro"/>
</dbReference>
<reference evidence="8 9" key="1">
    <citation type="journal article" date="2017" name="Mol. Biol. Evol.">
        <title>The 4-celled Tetrabaena socialis nuclear genome reveals the essential components for genetic control of cell number at the origin of multicellularity in the volvocine lineage.</title>
        <authorList>
            <person name="Featherston J."/>
            <person name="Arakaki Y."/>
            <person name="Hanschen E.R."/>
            <person name="Ferris P.J."/>
            <person name="Michod R.E."/>
            <person name="Olson B.J.S.C."/>
            <person name="Nozaki H."/>
            <person name="Durand P.M."/>
        </authorList>
    </citation>
    <scope>NUCLEOTIDE SEQUENCE [LARGE SCALE GENOMIC DNA]</scope>
    <source>
        <strain evidence="8 9">NIES-571</strain>
    </source>
</reference>
<feature type="domain" description="Transcription initiation factor TFIID subunit 12" evidence="7">
    <location>
        <begin position="237"/>
        <end position="290"/>
    </location>
</feature>
<proteinExistence type="inferred from homology"/>
<keyword evidence="4" id="KW-0804">Transcription</keyword>
<keyword evidence="8" id="KW-0396">Initiation factor</keyword>
<evidence type="ECO:0000256" key="5">
    <source>
        <dbReference type="ARBA" id="ARBA00023242"/>
    </source>
</evidence>
<dbReference type="InterPro" id="IPR037794">
    <property type="entry name" value="TAF12"/>
</dbReference>
<feature type="region of interest" description="Disordered" evidence="6">
    <location>
        <begin position="331"/>
        <end position="355"/>
    </location>
</feature>
<gene>
    <name evidence="8" type="ORF">TSOC_000297</name>
</gene>
<sequence>MSQPGNGGGMAPGPARSALAPGPQPGMHPGPAQPSLMAPGQHQPLSMAPTALPIQPLHMGPGMAPQQGQHNTGPRAMAPGAALQQPNPYGPPQHLHPQQPHAQAGQKRPADAGAAPDTTTSPAAKRHRPGEAEDAGAGMLRPGAAPMALPLGGPQAAPQPQLQQPGQVPLAANVLPLAMALHQAAAVHQAQQAAHAQALAEQNRRRVQAAMNVADEGKLLPRRGIAMALKAAGMEADFVLDPATETALLDFYVEWIGNAVALGCEAAKRRKSSVLKARDVALHLERSWNLYVPGFNADTMRPYRRANASELHRQRQLAVRRTAAELDHQQAAHAGGGGGQQAGGGAGGSGAADGL</sequence>